<accession>A0A238FDY4</accession>
<proteinExistence type="predicted"/>
<reference evidence="2" key="1">
    <citation type="submission" date="2016-09" db="EMBL/GenBank/DDBJ databases">
        <authorList>
            <person name="Jeantristanb JTB J.-T."/>
            <person name="Ricardo R."/>
        </authorList>
    </citation>
    <scope>NUCLEOTIDE SEQUENCE [LARGE SCALE GENOMIC DNA]</scope>
</reference>
<sequence length="162" mass="19059">MMGVPLKSLLDRRNYHGFLLRDVASFYKFHEIIWQAVGESTWLELDAYLNAMEKRRTLSVQHLWFDPSLNLFSARVRKGWSESLGTMARFEFDIYTILESTGFYMHLMRQDFIELFNAKHPDLDPPPRLSDDLGIRLLPFGGLPTFQPDRADYFKRAHGDRN</sequence>
<evidence type="ECO:0000313" key="2">
    <source>
        <dbReference type="Proteomes" id="UP000198372"/>
    </source>
</evidence>
<protein>
    <submittedName>
        <fullName evidence="1">BQ2448_4726 protein</fullName>
    </submittedName>
</protein>
<organism evidence="1 2">
    <name type="scientific">Microbotryum intermedium</name>
    <dbReference type="NCBI Taxonomy" id="269621"/>
    <lineage>
        <taxon>Eukaryota</taxon>
        <taxon>Fungi</taxon>
        <taxon>Dikarya</taxon>
        <taxon>Basidiomycota</taxon>
        <taxon>Pucciniomycotina</taxon>
        <taxon>Microbotryomycetes</taxon>
        <taxon>Microbotryales</taxon>
        <taxon>Microbotryaceae</taxon>
        <taxon>Microbotryum</taxon>
    </lineage>
</organism>
<dbReference type="EMBL" id="FMSP01000008">
    <property type="protein sequence ID" value="SCV72032.1"/>
    <property type="molecule type" value="Genomic_DNA"/>
</dbReference>
<keyword evidence="2" id="KW-1185">Reference proteome</keyword>
<gene>
    <name evidence="1" type="ORF">BQ2448_4726</name>
</gene>
<dbReference type="AlphaFoldDB" id="A0A238FDY4"/>
<name>A0A238FDY4_9BASI</name>
<evidence type="ECO:0000313" key="1">
    <source>
        <dbReference type="EMBL" id="SCV72032.1"/>
    </source>
</evidence>
<dbReference type="Proteomes" id="UP000198372">
    <property type="component" value="Unassembled WGS sequence"/>
</dbReference>
<dbReference type="OrthoDB" id="2538824at2759"/>